<proteinExistence type="predicted"/>
<organism evidence="1 2">
    <name type="scientific">Streptodolium elevatio</name>
    <dbReference type="NCBI Taxonomy" id="3157996"/>
    <lineage>
        <taxon>Bacteria</taxon>
        <taxon>Bacillati</taxon>
        <taxon>Actinomycetota</taxon>
        <taxon>Actinomycetes</taxon>
        <taxon>Kitasatosporales</taxon>
        <taxon>Streptomycetaceae</taxon>
        <taxon>Streptodolium</taxon>
    </lineage>
</organism>
<reference evidence="1 2" key="1">
    <citation type="submission" date="2024-06" db="EMBL/GenBank/DDBJ databases">
        <title>The Natural Products Discovery Center: Release of the First 8490 Sequenced Strains for Exploring Actinobacteria Biosynthetic Diversity.</title>
        <authorList>
            <person name="Kalkreuter E."/>
            <person name="Kautsar S.A."/>
            <person name="Yang D."/>
            <person name="Bader C.D."/>
            <person name="Teijaro C.N."/>
            <person name="Fluegel L."/>
            <person name="Davis C.M."/>
            <person name="Simpson J.R."/>
            <person name="Lauterbach L."/>
            <person name="Steele A.D."/>
            <person name="Gui C."/>
            <person name="Meng S."/>
            <person name="Li G."/>
            <person name="Viehrig K."/>
            <person name="Ye F."/>
            <person name="Su P."/>
            <person name="Kiefer A.F."/>
            <person name="Nichols A."/>
            <person name="Cepeda A.J."/>
            <person name="Yan W."/>
            <person name="Fan B."/>
            <person name="Jiang Y."/>
            <person name="Adhikari A."/>
            <person name="Zheng C.-J."/>
            <person name="Schuster L."/>
            <person name="Cowan T.M."/>
            <person name="Smanski M.J."/>
            <person name="Chevrette M.G."/>
            <person name="De Carvalho L.P.S."/>
            <person name="Shen B."/>
        </authorList>
    </citation>
    <scope>NUCLEOTIDE SEQUENCE [LARGE SCALE GENOMIC DNA]</scope>
    <source>
        <strain evidence="1 2">NPDC048946</strain>
    </source>
</reference>
<accession>A0ABV3DR50</accession>
<comment type="caution">
    <text evidence="1">The sequence shown here is derived from an EMBL/GenBank/DDBJ whole genome shotgun (WGS) entry which is preliminary data.</text>
</comment>
<gene>
    <name evidence="1" type="ORF">AB0C36_32560</name>
</gene>
<evidence type="ECO:0000313" key="2">
    <source>
        <dbReference type="Proteomes" id="UP001551482"/>
    </source>
</evidence>
<sequence>MIELATALRLAGPDVAAALRERFRVEIMAMVEGYAALPKEAVERVLADDGIDLAAFFAEGWSGGPQAHEILMRAARLGDPAIAASLYRRRKHADPAVFAEVLAHVDDEEDEGWHAEYGVVQALREIAGRDPLSAATMPFSVVVRQAAADRCADVPYAVAVDLCVAVADRCTRTDLLDLAKEPLGHPGLAAMLVEAAQAPDPSAYLADRRPPEEWLDPAAARTFLHLRQSTENPRGLEDRPEFDWDLVRREHARKRLGETALGWLTSWEGCPEDLVHEALKAARPRVALKHAVWLPFDIVSNQGALAAAEFDDAMRRGIAAGWMPLDRVLGEAAPANRMLSALPDIPEVRSALAEAFAPLGDDPHLWLTFYARLPRFAGSVVDMVAGVAASPVSKRSTTWPRPLAAVFPATEPENTRALFLNLLRLLPDSVTVALAPYFDARAVQHLLVFHYQALSPQVRKALVDEHGVPALASRAASGWLSKEEVAELLAYDEPAIDASLFAHAQVPDEERVRILAGVRTDGSRGRVAPEVLAVLEDINLGHYRARLTAGLGGGDPGVAAVILRRLRLGTEAGRLLLLVSVWERYGPTEVEELLGLGRLPAATVKTVRALLPAEDGLARLRERQAAAMAPGQVVAYLAKKGGQAEENLRRAVQEGVPLPWPELTDAVLDGRLDGQMAGLLCEQPGCTREFAMAVLGAGARHGRPVTPPKRTVLERMLRAGVLTSEDLLAYGTSPVAFLDLIARTPQAAPSRSAVVEPCEAARALAADLLGDDPEAWVVAVRMFRDFSGTLPELFATARAATS</sequence>
<evidence type="ECO:0000313" key="1">
    <source>
        <dbReference type="EMBL" id="MEU8138228.1"/>
    </source>
</evidence>
<keyword evidence="2" id="KW-1185">Reference proteome</keyword>
<dbReference type="EMBL" id="JBEZFP010000115">
    <property type="protein sequence ID" value="MEU8138228.1"/>
    <property type="molecule type" value="Genomic_DNA"/>
</dbReference>
<protein>
    <submittedName>
        <fullName evidence="1">Uncharacterized protein</fullName>
    </submittedName>
</protein>
<dbReference type="RefSeq" id="WP_358361273.1">
    <property type="nucleotide sequence ID" value="NZ_JBEZFP010000115.1"/>
</dbReference>
<dbReference type="Proteomes" id="UP001551482">
    <property type="component" value="Unassembled WGS sequence"/>
</dbReference>
<name>A0ABV3DR50_9ACTN</name>